<protein>
    <submittedName>
        <fullName evidence="1">Uncharacterized protein</fullName>
    </submittedName>
</protein>
<dbReference type="Gene3D" id="1.25.40.10">
    <property type="entry name" value="Tetratricopeptide repeat domain"/>
    <property type="match status" value="2"/>
</dbReference>
<dbReference type="InterPro" id="IPR011990">
    <property type="entry name" value="TPR-like_helical_dom_sf"/>
</dbReference>
<reference evidence="1 2" key="1">
    <citation type="journal article" date="2016" name="Nat. Commun.">
        <title>Thousands of microbial genomes shed light on interconnected biogeochemical processes in an aquifer system.</title>
        <authorList>
            <person name="Anantharaman K."/>
            <person name="Brown C.T."/>
            <person name="Hug L.A."/>
            <person name="Sharon I."/>
            <person name="Castelle C.J."/>
            <person name="Probst A.J."/>
            <person name="Thomas B.C."/>
            <person name="Singh A."/>
            <person name="Wilkins M.J."/>
            <person name="Karaoz U."/>
            <person name="Brodie E.L."/>
            <person name="Williams K.H."/>
            <person name="Hubbard S.S."/>
            <person name="Banfield J.F."/>
        </authorList>
    </citation>
    <scope>NUCLEOTIDE SEQUENCE [LARGE SCALE GENOMIC DNA]</scope>
</reference>
<dbReference type="Pfam" id="PF13174">
    <property type="entry name" value="TPR_6"/>
    <property type="match status" value="1"/>
</dbReference>
<accession>A0A1F6GQC0</accession>
<sequence>MVLTFGLAGCQNNGAKRMYDQAMHQWEEGRYEEAVQNLVALTTAYPDDSLVDDSVFWVANIYQHYLKNPVQAIRYYRSLTKGFENSEYYYPSMIGLADAYSSQDKESKRKAILIYHKLQESPLGNEEFEKIQLKLAELYFEFEQYEQARVELKKLILHSPGSPLDPKAYHLIGYSYYLEGSLDMAELAFKETEKKFGYSKTSLSSAMSLADLYEDQDKLSEAISVYSSIMSRLENKEIFYQLAGSRIAKLKTRLKQTNKG</sequence>
<evidence type="ECO:0000313" key="1">
    <source>
        <dbReference type="EMBL" id="OGH00221.1"/>
    </source>
</evidence>
<gene>
    <name evidence="1" type="ORF">A2557_05690</name>
</gene>
<dbReference type="SUPFAM" id="SSF48452">
    <property type="entry name" value="TPR-like"/>
    <property type="match status" value="1"/>
</dbReference>
<comment type="caution">
    <text evidence="1">The sequence shown here is derived from an EMBL/GenBank/DDBJ whole genome shotgun (WGS) entry which is preliminary data.</text>
</comment>
<evidence type="ECO:0000313" key="2">
    <source>
        <dbReference type="Proteomes" id="UP000177583"/>
    </source>
</evidence>
<dbReference type="AlphaFoldDB" id="A0A1F6GQC0"/>
<dbReference type="EMBL" id="MFNF01000048">
    <property type="protein sequence ID" value="OGH00221.1"/>
    <property type="molecule type" value="Genomic_DNA"/>
</dbReference>
<name>A0A1F6GQC0_9PROT</name>
<organism evidence="1 2">
    <name type="scientific">Candidatus Lambdaproteobacteria bacterium RIFOXYD2_FULL_56_26</name>
    <dbReference type="NCBI Taxonomy" id="1817773"/>
    <lineage>
        <taxon>Bacteria</taxon>
        <taxon>Pseudomonadati</taxon>
        <taxon>Pseudomonadota</taxon>
        <taxon>Candidatus Lambdaproteobacteria</taxon>
    </lineage>
</organism>
<proteinExistence type="predicted"/>
<dbReference type="InterPro" id="IPR019734">
    <property type="entry name" value="TPR_rpt"/>
</dbReference>
<dbReference type="Proteomes" id="UP000177583">
    <property type="component" value="Unassembled WGS sequence"/>
</dbReference>